<gene>
    <name evidence="13" type="ORF">EV659_101277</name>
</gene>
<dbReference type="InterPro" id="IPR043129">
    <property type="entry name" value="ATPase_NBD"/>
</dbReference>
<keyword evidence="9" id="KW-0472">Membrane</keyword>
<protein>
    <submittedName>
        <fullName evidence="13">Type II secretion system protein L (GspL)</fullName>
    </submittedName>
</protein>
<evidence type="ECO:0000313" key="14">
    <source>
        <dbReference type="Proteomes" id="UP000295399"/>
    </source>
</evidence>
<sequence length="471" mass="47589">MTAKIVVMLPDPAPPGDAAGDRATAPVPAPLAWALVPDAPAVPPAADAAAEPWAPPGPSGRVDRPEDLADALRAAGVGIGGDAGAKAAGRPARAKLVAVVPGQAVLCRPVQLVARTDRQARAALGFLLEDDLAVEGADLHLAVSAPADAGDSSGTGTGAGDRLAAAVDATAMAAWMEMLARTGLSVEAVVPDYLALCPAPGELWVADAGDGTVLVGEGAGVGARPVAQGYRVEAGLAAALIDETLAAGAPLQAHLLGDPGRLPAPSQGWGDTPVVRQPGAALAALLARRLGRGTAPALSLLQGAHAPSGSWHEALAPWRPALALAAAVLVTLALSVALEAWRLDARAEALHARAGAVLRETFPEVGRVVNPRTQMATRVAALRATGPDPAGSYLDLAAILFESLGEIDGARIERLRYDGAAGSLTAEVRLGSFGQIERLRAAVDRRGGALDEGASRQEAGQVIGDVTVRRR</sequence>
<feature type="domain" description="GspL periplasmic" evidence="12">
    <location>
        <begin position="315"/>
        <end position="470"/>
    </location>
</feature>
<reference evidence="13 14" key="1">
    <citation type="submission" date="2019-03" db="EMBL/GenBank/DDBJ databases">
        <title>Genomic Encyclopedia of Type Strains, Phase IV (KMG-IV): sequencing the most valuable type-strain genomes for metagenomic binning, comparative biology and taxonomic classification.</title>
        <authorList>
            <person name="Goeker M."/>
        </authorList>
    </citation>
    <scope>NUCLEOTIDE SEQUENCE [LARGE SCALE GENOMIC DNA]</scope>
    <source>
        <strain evidence="13 14">DSM 2132</strain>
    </source>
</reference>
<comment type="caution">
    <text evidence="13">The sequence shown here is derived from an EMBL/GenBank/DDBJ whole genome shotgun (WGS) entry which is preliminary data.</text>
</comment>
<dbReference type="InterPro" id="IPR024230">
    <property type="entry name" value="GspL_cyto_dom"/>
</dbReference>
<keyword evidence="4" id="KW-1003">Cell membrane</keyword>
<evidence type="ECO:0000256" key="8">
    <source>
        <dbReference type="ARBA" id="ARBA00022989"/>
    </source>
</evidence>
<dbReference type="GO" id="GO:0015627">
    <property type="term" value="C:type II protein secretion system complex"/>
    <property type="evidence" value="ECO:0007669"/>
    <property type="project" value="InterPro"/>
</dbReference>
<dbReference type="NCBIfam" id="TIGR01709">
    <property type="entry name" value="typeII_sec_gspL"/>
    <property type="match status" value="1"/>
</dbReference>
<evidence type="ECO:0000256" key="5">
    <source>
        <dbReference type="ARBA" id="ARBA00022519"/>
    </source>
</evidence>
<dbReference type="InterPro" id="IPR007812">
    <property type="entry name" value="T2SS_protein-GspL"/>
</dbReference>
<evidence type="ECO:0000256" key="4">
    <source>
        <dbReference type="ARBA" id="ARBA00022475"/>
    </source>
</evidence>
<dbReference type="Pfam" id="PF12693">
    <property type="entry name" value="GspL_C"/>
    <property type="match status" value="1"/>
</dbReference>
<dbReference type="InParanoid" id="A0A4V2SQB7"/>
<keyword evidence="14" id="KW-1185">Reference proteome</keyword>
<evidence type="ECO:0000256" key="10">
    <source>
        <dbReference type="SAM" id="MobiDB-lite"/>
    </source>
</evidence>
<evidence type="ECO:0000256" key="9">
    <source>
        <dbReference type="ARBA" id="ARBA00023136"/>
    </source>
</evidence>
<evidence type="ECO:0000313" key="13">
    <source>
        <dbReference type="EMBL" id="TCP38376.1"/>
    </source>
</evidence>
<dbReference type="GO" id="GO:0009276">
    <property type="term" value="C:Gram-negative-bacterium-type cell wall"/>
    <property type="evidence" value="ECO:0007669"/>
    <property type="project" value="InterPro"/>
</dbReference>
<keyword evidence="5" id="KW-0997">Cell inner membrane</keyword>
<dbReference type="EMBL" id="SLXO01000001">
    <property type="protein sequence ID" value="TCP38376.1"/>
    <property type="molecule type" value="Genomic_DNA"/>
</dbReference>
<dbReference type="RefSeq" id="WP_132706764.1">
    <property type="nucleotide sequence ID" value="NZ_JACIGF010000001.1"/>
</dbReference>
<evidence type="ECO:0000256" key="3">
    <source>
        <dbReference type="ARBA" id="ARBA00022448"/>
    </source>
</evidence>
<dbReference type="Gene3D" id="3.30.1360.100">
    <property type="entry name" value="General secretion pathway protein M, EpsM"/>
    <property type="match status" value="1"/>
</dbReference>
<evidence type="ECO:0000256" key="1">
    <source>
        <dbReference type="ARBA" id="ARBA00004377"/>
    </source>
</evidence>
<feature type="region of interest" description="Disordered" evidence="10">
    <location>
        <begin position="1"/>
        <end position="24"/>
    </location>
</feature>
<evidence type="ECO:0000259" key="11">
    <source>
        <dbReference type="Pfam" id="PF05134"/>
    </source>
</evidence>
<accession>A0A4V2SQB7</accession>
<keyword evidence="3" id="KW-0813">Transport</keyword>
<keyword evidence="6" id="KW-0812">Transmembrane</keyword>
<dbReference type="GO" id="GO:0015628">
    <property type="term" value="P:protein secretion by the type II secretion system"/>
    <property type="evidence" value="ECO:0007669"/>
    <property type="project" value="InterPro"/>
</dbReference>
<feature type="compositionally biased region" description="Low complexity" evidence="10">
    <location>
        <begin position="42"/>
        <end position="52"/>
    </location>
</feature>
<evidence type="ECO:0000256" key="7">
    <source>
        <dbReference type="ARBA" id="ARBA00022927"/>
    </source>
</evidence>
<feature type="domain" description="GspL cytoplasmic actin-ATPase-like" evidence="11">
    <location>
        <begin position="90"/>
        <end position="223"/>
    </location>
</feature>
<keyword evidence="7" id="KW-0653">Protein transport</keyword>
<name>A0A4V2SQB7_RHOSA</name>
<proteinExistence type="inferred from homology"/>
<dbReference type="Pfam" id="PF05134">
    <property type="entry name" value="T2SSL"/>
    <property type="match status" value="1"/>
</dbReference>
<dbReference type="AlphaFoldDB" id="A0A4V2SQB7"/>
<dbReference type="Gene3D" id="3.30.420.380">
    <property type="match status" value="1"/>
</dbReference>
<dbReference type="FunCoup" id="A0A4V2SQB7">
    <property type="interactions" value="6"/>
</dbReference>
<dbReference type="GO" id="GO:0005886">
    <property type="term" value="C:plasma membrane"/>
    <property type="evidence" value="ECO:0007669"/>
    <property type="project" value="UniProtKB-SubCell"/>
</dbReference>
<feature type="region of interest" description="Disordered" evidence="10">
    <location>
        <begin position="42"/>
        <end position="65"/>
    </location>
</feature>
<dbReference type="SUPFAM" id="SSF53067">
    <property type="entry name" value="Actin-like ATPase domain"/>
    <property type="match status" value="1"/>
</dbReference>
<evidence type="ECO:0000256" key="2">
    <source>
        <dbReference type="ARBA" id="ARBA00005318"/>
    </source>
</evidence>
<dbReference type="OrthoDB" id="7627051at2"/>
<keyword evidence="8" id="KW-1133">Transmembrane helix</keyword>
<dbReference type="Proteomes" id="UP000295399">
    <property type="component" value="Unassembled WGS sequence"/>
</dbReference>
<evidence type="ECO:0000256" key="6">
    <source>
        <dbReference type="ARBA" id="ARBA00022692"/>
    </source>
</evidence>
<organism evidence="13 14">
    <name type="scientific">Rhodothalassium salexigens DSM 2132</name>
    <dbReference type="NCBI Taxonomy" id="1188247"/>
    <lineage>
        <taxon>Bacteria</taxon>
        <taxon>Pseudomonadati</taxon>
        <taxon>Pseudomonadota</taxon>
        <taxon>Alphaproteobacteria</taxon>
        <taxon>Rhodothalassiales</taxon>
        <taxon>Rhodothalassiaceae</taxon>
        <taxon>Rhodothalassium</taxon>
    </lineage>
</organism>
<comment type="similarity">
    <text evidence="2">Belongs to the GSP L family.</text>
</comment>
<comment type="subcellular location">
    <subcellularLocation>
        <location evidence="1">Cell inner membrane</location>
        <topology evidence="1">Single-pass membrane protein</topology>
    </subcellularLocation>
</comment>
<evidence type="ECO:0000259" key="12">
    <source>
        <dbReference type="Pfam" id="PF12693"/>
    </source>
</evidence>
<dbReference type="InterPro" id="IPR025691">
    <property type="entry name" value="GspL_pp_dom"/>
</dbReference>